<organism evidence="2">
    <name type="scientific">uncultured Ramlibacter sp</name>
    <dbReference type="NCBI Taxonomy" id="260755"/>
    <lineage>
        <taxon>Bacteria</taxon>
        <taxon>Pseudomonadati</taxon>
        <taxon>Pseudomonadota</taxon>
        <taxon>Betaproteobacteria</taxon>
        <taxon>Burkholderiales</taxon>
        <taxon>Comamonadaceae</taxon>
        <taxon>Ramlibacter</taxon>
        <taxon>environmental samples</taxon>
    </lineage>
</organism>
<evidence type="ECO:0000313" key="2">
    <source>
        <dbReference type="EMBL" id="CAA9396918.1"/>
    </source>
</evidence>
<sequence>AAPAFPRAAAGAGPSASPGLAATHASIPARPRRASGPAHRVVVHHGRSLLGGTRLRLPAHVLPLQGRCHRGHGFQVCRAPADLRACGDDGRARQAAAARPADRARGLRRGAGRDRGHPRAAARLVAGARQRWQLHGPPPQPGVRAGPALLTHATAAAARPGRPLAQGAAAGAGQLLLQRAAAHRGRQHCAAGPPVPNPGQSLAGSRVERGPAAPGRGGLGLDRHEPGRRQRAHRVP</sequence>
<protein>
    <submittedName>
        <fullName evidence="2">AttH component of AttEFGH ABC transport system</fullName>
    </submittedName>
</protein>
<accession>A0A6J4NU38</accession>
<dbReference type="EMBL" id="CADCUX010000179">
    <property type="protein sequence ID" value="CAA9396918.1"/>
    <property type="molecule type" value="Genomic_DNA"/>
</dbReference>
<feature type="compositionally biased region" description="Low complexity" evidence="1">
    <location>
        <begin position="1"/>
        <end position="22"/>
    </location>
</feature>
<gene>
    <name evidence="2" type="ORF">AVDCRST_MAG51-689</name>
</gene>
<name>A0A6J4NU38_9BURK</name>
<proteinExistence type="predicted"/>
<feature type="region of interest" description="Disordered" evidence="1">
    <location>
        <begin position="1"/>
        <end position="38"/>
    </location>
</feature>
<feature type="compositionally biased region" description="Basic and acidic residues" evidence="1">
    <location>
        <begin position="100"/>
        <end position="117"/>
    </location>
</feature>
<feature type="non-terminal residue" evidence="2">
    <location>
        <position position="1"/>
    </location>
</feature>
<feature type="region of interest" description="Disordered" evidence="1">
    <location>
        <begin position="93"/>
        <end position="120"/>
    </location>
</feature>
<dbReference type="AlphaFoldDB" id="A0A6J4NU38"/>
<reference evidence="2" key="1">
    <citation type="submission" date="2020-02" db="EMBL/GenBank/DDBJ databases">
        <authorList>
            <person name="Meier V. D."/>
        </authorList>
    </citation>
    <scope>NUCLEOTIDE SEQUENCE</scope>
    <source>
        <strain evidence="2">AVDCRST_MAG51</strain>
    </source>
</reference>
<evidence type="ECO:0000256" key="1">
    <source>
        <dbReference type="SAM" id="MobiDB-lite"/>
    </source>
</evidence>
<feature type="non-terminal residue" evidence="2">
    <location>
        <position position="236"/>
    </location>
</feature>
<feature type="region of interest" description="Disordered" evidence="1">
    <location>
        <begin position="184"/>
        <end position="236"/>
    </location>
</feature>